<evidence type="ECO:0000313" key="2">
    <source>
        <dbReference type="EMBL" id="KAK7361955.1"/>
    </source>
</evidence>
<dbReference type="AlphaFoldDB" id="A0AAN9R4H3"/>
<comment type="caution">
    <text evidence="2">The sequence shown here is derived from an EMBL/GenBank/DDBJ whole genome shotgun (WGS) entry which is preliminary data.</text>
</comment>
<gene>
    <name evidence="2" type="ORF">VNO77_04051</name>
</gene>
<keyword evidence="3" id="KW-1185">Reference proteome</keyword>
<dbReference type="EMBL" id="JAYMYQ010000001">
    <property type="protein sequence ID" value="KAK7361955.1"/>
    <property type="molecule type" value="Genomic_DNA"/>
</dbReference>
<name>A0AAN9R4H3_CANGL</name>
<reference evidence="2 3" key="1">
    <citation type="submission" date="2024-01" db="EMBL/GenBank/DDBJ databases">
        <title>The genomes of 5 underutilized Papilionoideae crops provide insights into root nodulation and disease resistanc.</title>
        <authorList>
            <person name="Jiang F."/>
        </authorList>
    </citation>
    <scope>NUCLEOTIDE SEQUENCE [LARGE SCALE GENOMIC DNA]</scope>
    <source>
        <strain evidence="2">LVBAO_FW01</strain>
        <tissue evidence="2">Leaves</tissue>
    </source>
</reference>
<feature type="transmembrane region" description="Helical" evidence="1">
    <location>
        <begin position="72"/>
        <end position="92"/>
    </location>
</feature>
<evidence type="ECO:0000256" key="1">
    <source>
        <dbReference type="SAM" id="Phobius"/>
    </source>
</evidence>
<keyword evidence="1" id="KW-0472">Membrane</keyword>
<accession>A0AAN9R4H3</accession>
<sequence length="98" mass="11438">MKYLHLFSSHICEFPFSSEFKVLVNSSALCFSGLKRINSFSILDPARICSYISEMQDFLDLISSYHCHLQLLLLYFLQSCLLLVLFEVNGWVKVKFLF</sequence>
<evidence type="ECO:0000313" key="3">
    <source>
        <dbReference type="Proteomes" id="UP001367508"/>
    </source>
</evidence>
<proteinExistence type="predicted"/>
<keyword evidence="1" id="KW-0812">Transmembrane</keyword>
<protein>
    <submittedName>
        <fullName evidence="2">Uncharacterized protein</fullName>
    </submittedName>
</protein>
<dbReference type="Proteomes" id="UP001367508">
    <property type="component" value="Unassembled WGS sequence"/>
</dbReference>
<organism evidence="2 3">
    <name type="scientific">Canavalia gladiata</name>
    <name type="common">Sword bean</name>
    <name type="synonym">Dolichos gladiatus</name>
    <dbReference type="NCBI Taxonomy" id="3824"/>
    <lineage>
        <taxon>Eukaryota</taxon>
        <taxon>Viridiplantae</taxon>
        <taxon>Streptophyta</taxon>
        <taxon>Embryophyta</taxon>
        <taxon>Tracheophyta</taxon>
        <taxon>Spermatophyta</taxon>
        <taxon>Magnoliopsida</taxon>
        <taxon>eudicotyledons</taxon>
        <taxon>Gunneridae</taxon>
        <taxon>Pentapetalae</taxon>
        <taxon>rosids</taxon>
        <taxon>fabids</taxon>
        <taxon>Fabales</taxon>
        <taxon>Fabaceae</taxon>
        <taxon>Papilionoideae</taxon>
        <taxon>50 kb inversion clade</taxon>
        <taxon>NPAAA clade</taxon>
        <taxon>indigoferoid/millettioid clade</taxon>
        <taxon>Phaseoleae</taxon>
        <taxon>Canavalia</taxon>
    </lineage>
</organism>
<keyword evidence="1" id="KW-1133">Transmembrane helix</keyword>